<sequence length="161" mass="17340">MPSVQVPLVDGGVLDLGELNDWTIVVVYRGRHCARCKPYLSKLNTMLADLSAIGVAGLAISADPQDRAEADVAEFKWQFPVGYDLSFGQMRQLGLFVSDSIKPAETGRPFAEPGLFVINGDGLVQIVEMSNSASVRPDLDLLLDGIRSIKEKGIPIRGLAA</sequence>
<dbReference type="GO" id="GO:0016491">
    <property type="term" value="F:oxidoreductase activity"/>
    <property type="evidence" value="ECO:0007669"/>
    <property type="project" value="InterPro"/>
</dbReference>
<reference evidence="2" key="1">
    <citation type="submission" date="2021-07" db="EMBL/GenBank/DDBJ databases">
        <title>Roseobacter insulae sp. nov., isolated from a tidal flat.</title>
        <authorList>
            <person name="Park S."/>
            <person name="Yoon J.-H."/>
        </authorList>
    </citation>
    <scope>NUCLEOTIDE SEQUENCE</scope>
    <source>
        <strain evidence="2">YSTF-M11</strain>
    </source>
</reference>
<evidence type="ECO:0000313" key="2">
    <source>
        <dbReference type="EMBL" id="MBW4709821.1"/>
    </source>
</evidence>
<dbReference type="Proteomes" id="UP001138661">
    <property type="component" value="Unassembled WGS sequence"/>
</dbReference>
<comment type="caution">
    <text evidence="2">The sequence shown here is derived from an EMBL/GenBank/DDBJ whole genome shotgun (WGS) entry which is preliminary data.</text>
</comment>
<evidence type="ECO:0000313" key="3">
    <source>
        <dbReference type="Proteomes" id="UP001138661"/>
    </source>
</evidence>
<gene>
    <name evidence="2" type="ORF">KX928_18705</name>
</gene>
<name>A0A9X1FY39_9RHOB</name>
<accession>A0A9X1FY39</accession>
<organism evidence="2 3">
    <name type="scientific">Roseobacter insulae</name>
    <dbReference type="NCBI Taxonomy" id="2859783"/>
    <lineage>
        <taxon>Bacteria</taxon>
        <taxon>Pseudomonadati</taxon>
        <taxon>Pseudomonadota</taxon>
        <taxon>Alphaproteobacteria</taxon>
        <taxon>Rhodobacterales</taxon>
        <taxon>Roseobacteraceae</taxon>
        <taxon>Roseobacter</taxon>
    </lineage>
</organism>
<feature type="domain" description="Thioredoxin" evidence="1">
    <location>
        <begin position="1"/>
        <end position="151"/>
    </location>
</feature>
<dbReference type="PROSITE" id="PS51352">
    <property type="entry name" value="THIOREDOXIN_2"/>
    <property type="match status" value="1"/>
</dbReference>
<dbReference type="GO" id="GO:0016209">
    <property type="term" value="F:antioxidant activity"/>
    <property type="evidence" value="ECO:0007669"/>
    <property type="project" value="InterPro"/>
</dbReference>
<protein>
    <submittedName>
        <fullName evidence="2">Redoxin domain-containing protein</fullName>
    </submittedName>
</protein>
<dbReference type="InterPro" id="IPR013766">
    <property type="entry name" value="Thioredoxin_domain"/>
</dbReference>
<proteinExistence type="predicted"/>
<dbReference type="AlphaFoldDB" id="A0A9X1FY39"/>
<dbReference type="EMBL" id="JAHXDN010000005">
    <property type="protein sequence ID" value="MBW4709821.1"/>
    <property type="molecule type" value="Genomic_DNA"/>
</dbReference>
<keyword evidence="3" id="KW-1185">Reference proteome</keyword>
<dbReference type="Pfam" id="PF00578">
    <property type="entry name" value="AhpC-TSA"/>
    <property type="match status" value="1"/>
</dbReference>
<dbReference type="InterPro" id="IPR000866">
    <property type="entry name" value="AhpC/TSA"/>
</dbReference>
<evidence type="ECO:0000259" key="1">
    <source>
        <dbReference type="PROSITE" id="PS51352"/>
    </source>
</evidence>